<sequence length="249" mass="28790">MQFVATNDHSTLFVHNTRSLTLREQQLITANFLIQLPEFLIDLVLLQNGFNQDLFVRSVLFQLPFLIGGFRDDGPWQLRDMVPSDQFFFFCTSVGYYPTRTGEGYQMWVPSSYSACRSDLHRFKTSNFAKALPGYKEIFYYGKRSFCNLLGLFLNEVEAIRLPRFGAIPVGASKVMELTNLGEHFLDLVLGGEFHNSRACSRLMLHFNNVYGESNALFIWRLTGFNDYWNMEPPEELFCGSVIQTQMYL</sequence>
<keyword evidence="4" id="KW-0899">Viral immunoevasion</keyword>
<dbReference type="GO" id="GO:0016032">
    <property type="term" value="P:viral process"/>
    <property type="evidence" value="ECO:0007669"/>
    <property type="project" value="InterPro"/>
</dbReference>
<keyword evidence="1" id="KW-0941">Suppressor of RNA silencing</keyword>
<dbReference type="GO" id="GO:0052170">
    <property type="term" value="P:symbiont-mediated suppression of host innate immune response"/>
    <property type="evidence" value="ECO:0007669"/>
    <property type="project" value="UniProtKB-KW"/>
</dbReference>
<dbReference type="Proteomes" id="UP001237272">
    <property type="component" value="Segment"/>
</dbReference>
<organism evidence="5 6">
    <name type="scientific">Zucchini aphid-borne yellows virus</name>
    <dbReference type="NCBI Taxonomy" id="2527960"/>
    <lineage>
        <taxon>Viruses</taxon>
        <taxon>Riboviria</taxon>
        <taxon>Orthornavirae</taxon>
        <taxon>Pisuviricota</taxon>
        <taxon>Pisoniviricetes</taxon>
        <taxon>Sobelivirales</taxon>
        <taxon>Solemoviridae</taxon>
        <taxon>Polerovirus</taxon>
        <taxon>Polerovirus ZABYV</taxon>
    </lineage>
</organism>
<evidence type="ECO:0000313" key="6">
    <source>
        <dbReference type="Proteomes" id="UP001237272"/>
    </source>
</evidence>
<evidence type="ECO:0000313" key="5">
    <source>
        <dbReference type="EMBL" id="QBF54043.1"/>
    </source>
</evidence>
<name>A0A411NPY6_9VIRU</name>
<reference evidence="5" key="1">
    <citation type="submission" date="2018-10" db="EMBL/GenBank/DDBJ databases">
        <title>Completed genome sequence of a recombinant polerovirus in seed-used zucchini (cucurbita pepo) in china.</title>
        <authorList>
            <person name="Peng B."/>
            <person name="Gu Q."/>
        </authorList>
    </citation>
    <scope>NUCLEOTIDE SEQUENCE</scope>
    <source>
        <strain evidence="5">XJ5</strain>
    </source>
</reference>
<protein>
    <submittedName>
        <fullName evidence="5">P0</fullName>
    </submittedName>
</protein>
<evidence type="ECO:0000256" key="4">
    <source>
        <dbReference type="ARBA" id="ARBA00023280"/>
    </source>
</evidence>
<keyword evidence="2" id="KW-0945">Host-virus interaction</keyword>
<evidence type="ECO:0000256" key="2">
    <source>
        <dbReference type="ARBA" id="ARBA00022581"/>
    </source>
</evidence>
<accession>A0A411NPY6</accession>
<evidence type="ECO:0000256" key="1">
    <source>
        <dbReference type="ARBA" id="ARBA00022463"/>
    </source>
</evidence>
<proteinExistence type="predicted"/>
<keyword evidence="6" id="KW-1185">Reference proteome</keyword>
<evidence type="ECO:0000256" key="3">
    <source>
        <dbReference type="ARBA" id="ARBA00022632"/>
    </source>
</evidence>
<dbReference type="EMBL" id="MK050791">
    <property type="protein sequence ID" value="QBF54043.1"/>
    <property type="molecule type" value="Genomic_RNA"/>
</dbReference>
<dbReference type="InterPro" id="IPR006755">
    <property type="entry name" value="Virus_P0"/>
</dbReference>
<keyword evidence="3" id="KW-1090">Inhibition of host innate immune response by virus</keyword>
<dbReference type="Pfam" id="PF04662">
    <property type="entry name" value="Luteo_PO"/>
    <property type="match status" value="1"/>
</dbReference>